<dbReference type="Proteomes" id="UP001595766">
    <property type="component" value="Unassembled WGS sequence"/>
</dbReference>
<reference evidence="2" key="1">
    <citation type="journal article" date="2019" name="Int. J. Syst. Evol. Microbiol.">
        <title>The Global Catalogue of Microorganisms (GCM) 10K type strain sequencing project: providing services to taxonomists for standard genome sequencing and annotation.</title>
        <authorList>
            <consortium name="The Broad Institute Genomics Platform"/>
            <consortium name="The Broad Institute Genome Sequencing Center for Infectious Disease"/>
            <person name="Wu L."/>
            <person name="Ma J."/>
        </authorList>
    </citation>
    <scope>NUCLEOTIDE SEQUENCE [LARGE SCALE GENOMIC DNA]</scope>
    <source>
        <strain evidence="2">CECT 8551</strain>
    </source>
</reference>
<protein>
    <recommendedName>
        <fullName evidence="3">Outer membrane lipoprotein BamD-like domain-containing protein</fullName>
    </recommendedName>
</protein>
<evidence type="ECO:0000313" key="2">
    <source>
        <dbReference type="Proteomes" id="UP001595766"/>
    </source>
</evidence>
<organism evidence="1 2">
    <name type="scientific">Belliella kenyensis</name>
    <dbReference type="NCBI Taxonomy" id="1472724"/>
    <lineage>
        <taxon>Bacteria</taxon>
        <taxon>Pseudomonadati</taxon>
        <taxon>Bacteroidota</taxon>
        <taxon>Cytophagia</taxon>
        <taxon>Cytophagales</taxon>
        <taxon>Cyclobacteriaceae</taxon>
        <taxon>Belliella</taxon>
    </lineage>
</organism>
<evidence type="ECO:0008006" key="3">
    <source>
        <dbReference type="Google" id="ProtNLM"/>
    </source>
</evidence>
<keyword evidence="2" id="KW-1185">Reference proteome</keyword>
<gene>
    <name evidence="1" type="ORF">ACFOUP_12315</name>
</gene>
<dbReference type="EMBL" id="JBHSAV010000053">
    <property type="protein sequence ID" value="MFC3977163.1"/>
    <property type="molecule type" value="Genomic_DNA"/>
</dbReference>
<dbReference type="RefSeq" id="WP_241291737.1">
    <property type="nucleotide sequence ID" value="NZ_JAKZGR010000002.1"/>
</dbReference>
<accession>A0ABV8EPB2</accession>
<name>A0ABV8EPB2_9BACT</name>
<comment type="caution">
    <text evidence="1">The sequence shown here is derived from an EMBL/GenBank/DDBJ whole genome shotgun (WGS) entry which is preliminary data.</text>
</comment>
<proteinExistence type="predicted"/>
<evidence type="ECO:0000313" key="1">
    <source>
        <dbReference type="EMBL" id="MFC3977163.1"/>
    </source>
</evidence>
<sequence>MIKLIKCVSIFTIVIFVTGCKSNGQGNCDKWYVEANSSLNDYYLDNDEANLKLSMSIIEKGYYLCPDFESRFVDLKITLLLLMKEYERGYSFIDSLEESSFEPSYKKALYLKTFKALSLEKKGDIAGRDGHFEELVGEIEDYISSNPSSEEAIADLFYTKLKFEEKEKVIREIELMQSSSHIDDKEFLNALKESIKAAPTM</sequence>
<dbReference type="PROSITE" id="PS51257">
    <property type="entry name" value="PROKAR_LIPOPROTEIN"/>
    <property type="match status" value="1"/>
</dbReference>